<comment type="caution">
    <text evidence="1">The sequence shown here is derived from an EMBL/GenBank/DDBJ whole genome shotgun (WGS) entry which is preliminary data.</text>
</comment>
<keyword evidence="2" id="KW-1185">Reference proteome</keyword>
<dbReference type="EMBL" id="RCBY01000528">
    <property type="protein sequence ID" value="RQH16939.1"/>
    <property type="molecule type" value="Genomic_DNA"/>
</dbReference>
<gene>
    <name evidence="1" type="ORF">D5R40_33630</name>
</gene>
<reference evidence="1 2" key="1">
    <citation type="journal article" date="2018" name="ACS Chem. Biol.">
        <title>Ketoreductase domain dysfunction expands chemodiversity: malyngamide biosynthesis in the cyanobacterium Okeania hirsuta.</title>
        <authorList>
            <person name="Moss N.A."/>
            <person name="Leao T."/>
            <person name="Rankin M."/>
            <person name="McCullough T.M."/>
            <person name="Qu P."/>
            <person name="Korobeynikov A."/>
            <person name="Smith J.L."/>
            <person name="Gerwick L."/>
            <person name="Gerwick W.H."/>
        </authorList>
    </citation>
    <scope>NUCLEOTIDE SEQUENCE [LARGE SCALE GENOMIC DNA]</scope>
    <source>
        <strain evidence="1 2">PAB10Feb10-1</strain>
    </source>
</reference>
<dbReference type="AlphaFoldDB" id="A0A3N6P3X6"/>
<accession>A0A3N6P3X6</accession>
<evidence type="ECO:0000313" key="2">
    <source>
        <dbReference type="Proteomes" id="UP000269154"/>
    </source>
</evidence>
<protein>
    <submittedName>
        <fullName evidence="1">Uncharacterized protein</fullName>
    </submittedName>
</protein>
<evidence type="ECO:0000313" key="1">
    <source>
        <dbReference type="EMBL" id="RQH16939.1"/>
    </source>
</evidence>
<name>A0A3N6P3X6_9CYAN</name>
<sequence length="65" mass="7073">MLLLSGQELLALGRPYQLVQRGAKVTLFDLGDLGTLDPAPEVKLALSAEPMEMNEIYNSHGGRSF</sequence>
<proteinExistence type="predicted"/>
<dbReference type="Proteomes" id="UP000269154">
    <property type="component" value="Unassembled WGS sequence"/>
</dbReference>
<organism evidence="1 2">
    <name type="scientific">Okeania hirsuta</name>
    <dbReference type="NCBI Taxonomy" id="1458930"/>
    <lineage>
        <taxon>Bacteria</taxon>
        <taxon>Bacillati</taxon>
        <taxon>Cyanobacteriota</taxon>
        <taxon>Cyanophyceae</taxon>
        <taxon>Oscillatoriophycideae</taxon>
        <taxon>Oscillatoriales</taxon>
        <taxon>Microcoleaceae</taxon>
        <taxon>Okeania</taxon>
    </lineage>
</organism>